<dbReference type="EMBL" id="JAFEKC020000006">
    <property type="protein sequence ID" value="KAK0514062.1"/>
    <property type="molecule type" value="Genomic_DNA"/>
</dbReference>
<protein>
    <submittedName>
        <fullName evidence="1">Uncharacterized protein</fullName>
    </submittedName>
</protein>
<gene>
    <name evidence="1" type="ORF">JMJ35_003784</name>
</gene>
<organism evidence="1 2">
    <name type="scientific">Cladonia borealis</name>
    <dbReference type="NCBI Taxonomy" id="184061"/>
    <lineage>
        <taxon>Eukaryota</taxon>
        <taxon>Fungi</taxon>
        <taxon>Dikarya</taxon>
        <taxon>Ascomycota</taxon>
        <taxon>Pezizomycotina</taxon>
        <taxon>Lecanoromycetes</taxon>
        <taxon>OSLEUM clade</taxon>
        <taxon>Lecanoromycetidae</taxon>
        <taxon>Lecanorales</taxon>
        <taxon>Lecanorineae</taxon>
        <taxon>Cladoniaceae</taxon>
        <taxon>Cladonia</taxon>
    </lineage>
</organism>
<name>A0AA39V353_9LECA</name>
<sequence>MDVTRGKIREARYRNADGRWFVPEGSLVSALEVIRQSLQNHCDVEPFAVQWMIQAIEKGGRKTFAALILIREEKKIIAFLEHYLQSDSQNLDSRLPFSKSELETILSPDVASEFYEHQWELIAPVFTHRLLHRNIPIEFILPFVESRRIGGGGFGDVYEVVITAGHHKFKDINTTKV</sequence>
<accession>A0AA39V353</accession>
<keyword evidence="2" id="KW-1185">Reference proteome</keyword>
<evidence type="ECO:0000313" key="1">
    <source>
        <dbReference type="EMBL" id="KAK0514062.1"/>
    </source>
</evidence>
<dbReference type="AlphaFoldDB" id="A0AA39V353"/>
<dbReference type="Proteomes" id="UP001166286">
    <property type="component" value="Unassembled WGS sequence"/>
</dbReference>
<comment type="caution">
    <text evidence="1">The sequence shown here is derived from an EMBL/GenBank/DDBJ whole genome shotgun (WGS) entry which is preliminary data.</text>
</comment>
<proteinExistence type="predicted"/>
<reference evidence="1" key="1">
    <citation type="submission" date="2023-03" db="EMBL/GenBank/DDBJ databases">
        <title>Complete genome of Cladonia borealis.</title>
        <authorList>
            <person name="Park H."/>
        </authorList>
    </citation>
    <scope>NUCLEOTIDE SEQUENCE</scope>
    <source>
        <strain evidence="1">ANT050790</strain>
    </source>
</reference>
<evidence type="ECO:0000313" key="2">
    <source>
        <dbReference type="Proteomes" id="UP001166286"/>
    </source>
</evidence>